<protein>
    <submittedName>
        <fullName evidence="1">Uncharacterized protein</fullName>
    </submittedName>
</protein>
<dbReference type="EMBL" id="JABANE010000173">
    <property type="protein sequence ID" value="NME72532.1"/>
    <property type="molecule type" value="Genomic_DNA"/>
</dbReference>
<evidence type="ECO:0000313" key="2">
    <source>
        <dbReference type="Proteomes" id="UP000576082"/>
    </source>
</evidence>
<dbReference type="AlphaFoldDB" id="A0A7X9S1N8"/>
<sequence>MITKLLDKNLVEIYSIWKKHRDMNPSNYFSKFLEEVSETLKIDLKPGVLKNYIKYREFTSKSEDFIFIHLHKEAIRKTLNDSSVPLETLADIYSVSITDMQEFINQHIRRSHIYDLEKLGYKRISDDRFSIKRDTIISKEKGLISTSAKIIDNGKHLTISIGKDRIQLGKLIYQVFSKEPLPTKHYSYHDLDRFNLSFRNISIKPFEDDRGVLIDSDKDLSLFPNELLHKDTLYKHSKS</sequence>
<name>A0A7X9S1N8_9BACT</name>
<gene>
    <name evidence="1" type="ORF">HHU12_31515</name>
</gene>
<keyword evidence="2" id="KW-1185">Reference proteome</keyword>
<evidence type="ECO:0000313" key="1">
    <source>
        <dbReference type="EMBL" id="NME72532.1"/>
    </source>
</evidence>
<accession>A0A7X9S1N8</accession>
<reference evidence="1 2" key="1">
    <citation type="submission" date="2020-04" db="EMBL/GenBank/DDBJ databases">
        <title>Flammeovirga sp. SR4, a novel species isolated from seawater.</title>
        <authorList>
            <person name="Wang X."/>
        </authorList>
    </citation>
    <scope>NUCLEOTIDE SEQUENCE [LARGE SCALE GENOMIC DNA]</scope>
    <source>
        <strain evidence="1 2">ATCC 23126</strain>
    </source>
</reference>
<feature type="non-terminal residue" evidence="1">
    <location>
        <position position="239"/>
    </location>
</feature>
<dbReference type="Proteomes" id="UP000576082">
    <property type="component" value="Unassembled WGS sequence"/>
</dbReference>
<dbReference type="RefSeq" id="WP_169660719.1">
    <property type="nucleotide sequence ID" value="NZ_JABANE010000173.1"/>
</dbReference>
<comment type="caution">
    <text evidence="1">The sequence shown here is derived from an EMBL/GenBank/DDBJ whole genome shotgun (WGS) entry which is preliminary data.</text>
</comment>
<proteinExistence type="predicted"/>
<organism evidence="1 2">
    <name type="scientific">Flammeovirga aprica JL-4</name>
    <dbReference type="NCBI Taxonomy" id="694437"/>
    <lineage>
        <taxon>Bacteria</taxon>
        <taxon>Pseudomonadati</taxon>
        <taxon>Bacteroidota</taxon>
        <taxon>Cytophagia</taxon>
        <taxon>Cytophagales</taxon>
        <taxon>Flammeovirgaceae</taxon>
        <taxon>Flammeovirga</taxon>
    </lineage>
</organism>